<dbReference type="InterPro" id="IPR018145">
    <property type="entry name" value="CagE_TrbE_VirB_cntrl_dom"/>
</dbReference>
<accession>N9NUP3</accession>
<name>N9NUP3_9GAMM</name>
<gene>
    <name evidence="6" type="ORF">F892_00034</name>
</gene>
<keyword evidence="4" id="KW-1133">Transmembrane helix</keyword>
<sequence length="903" mass="103551">MNKTTEKDEEKDLLFAGLARAARHLNIPANIFGIFFIVGGLVFVILMLLGFMKFGIAVVVITYLILAALTYEEDRGISYWWFAVKRKLSGVKVFGGYSYDSNAKVSNENFEYSHKELAGKEKMEIDNLPYITHINEHNLVLNNGDIFTTLKISGYTYETKSYAQLRTLKKYRADMFKQLGSRFVIMVHYDRYEVSADQPKETGNEFANHFNEKYYSKLGKERMFQNDIYVSLIVRKYNPSEPPLLRLKNIFFASDIKEQMVAELENAVSMFNNYLQDAQPKRLTTYFKDEVLYSETVNFLSYLLNQQRAEIPLYATEIRNYLGFSRRVFKTDGTITFHLPTGEIKAGAVYSLPTAHYPEETDHTMIDKFLEVDHPLIIAETFMMMDRKKSIDLSEKRQNQLISTKDKSASQIESITKAIDDLASGRQLNGIFSLNVLVTASNQEAFKDAMQKTSGAFQQKHMIPKKEDLIAEPTFYSMLVGNYDKLQRPATINTNNFAGFASLHNSPVGQKKNNHWGDFIIQLKTISNTPYFFNFHEFDVGHTRVTTGTGGGKTTLINALLTAADKHEPYIFHFDFEYSASVWVKAMGGNHTVLSELVPTGWNPLQLDDTEANRLFLSKLFAFMGQDYNELGNPKPLTTAEEKKISDVIESIYRYDKSRRRLRNFISYFGMPTDNNLAERMSKWVGSGHLANIFDNENDNFSIEGARIFGYEMKNVINNDVVLGAMSMYIFHRIDLAMSQGKPFIVVVEEGQRYISNPINKEWLKIMLTTYRRRNGMMIFVTPTPEVITSDDDLIGQFKTTILLPNDKANRKTYMGDEQKAGLGCTEFEYEWVVNTPPHKRLFMIKNSHDSVISKLDLSNMSEIIPILSGNEVRHNILAEILDKGENLTYNQWVDTFNDKVKS</sequence>
<dbReference type="Pfam" id="PF03135">
    <property type="entry name" value="CagE_TrbE_VirB"/>
    <property type="match status" value="1"/>
</dbReference>
<reference evidence="6 7" key="1">
    <citation type="submission" date="2013-02" db="EMBL/GenBank/DDBJ databases">
        <title>The Genome Sequence of Acinetobacter sp. NIPH 2168.</title>
        <authorList>
            <consortium name="The Broad Institute Genome Sequencing Platform"/>
            <consortium name="The Broad Institute Genome Sequencing Center for Infectious Disease"/>
            <person name="Cerqueira G."/>
            <person name="Feldgarden M."/>
            <person name="Courvalin P."/>
            <person name="Perichon B."/>
            <person name="Grillot-Courvalin C."/>
            <person name="Clermont D."/>
            <person name="Rocha E."/>
            <person name="Yoon E.-J."/>
            <person name="Nemec A."/>
            <person name="Walker B."/>
            <person name="Young S.K."/>
            <person name="Zeng Q."/>
            <person name="Gargeya S."/>
            <person name="Fitzgerald M."/>
            <person name="Haas B."/>
            <person name="Abouelleil A."/>
            <person name="Alvarado L."/>
            <person name="Arachchi H.M."/>
            <person name="Berlin A.M."/>
            <person name="Chapman S.B."/>
            <person name="Dewar J."/>
            <person name="Goldberg J."/>
            <person name="Griggs A."/>
            <person name="Gujja S."/>
            <person name="Hansen M."/>
            <person name="Howarth C."/>
            <person name="Imamovic A."/>
            <person name="Larimer J."/>
            <person name="McCowan C."/>
            <person name="Murphy C."/>
            <person name="Neiman D."/>
            <person name="Pearson M."/>
            <person name="Priest M."/>
            <person name="Roberts A."/>
            <person name="Saif S."/>
            <person name="Shea T."/>
            <person name="Sisk P."/>
            <person name="Sykes S."/>
            <person name="Wortman J."/>
            <person name="Nusbaum C."/>
            <person name="Birren B."/>
        </authorList>
    </citation>
    <scope>NUCLEOTIDE SEQUENCE [LARGE SCALE GENOMIC DNA]</scope>
    <source>
        <strain evidence="6 7">NIPH 2168</strain>
    </source>
</reference>
<dbReference type="PANTHER" id="PTHR30121:SF12">
    <property type="entry name" value="TYPE IV SECRETION SYSTEM PROTEIN CAGE"/>
    <property type="match status" value="1"/>
</dbReference>
<feature type="transmembrane region" description="Helical" evidence="4">
    <location>
        <begin position="54"/>
        <end position="71"/>
    </location>
</feature>
<evidence type="ECO:0000313" key="6">
    <source>
        <dbReference type="EMBL" id="ENX24884.1"/>
    </source>
</evidence>
<dbReference type="Proteomes" id="UP000013173">
    <property type="component" value="Unassembled WGS sequence"/>
</dbReference>
<dbReference type="GeneID" id="303685432"/>
<protein>
    <recommendedName>
        <fullName evidence="5">CagE TrbE VirB component of type IV transporter system central domain-containing protein</fullName>
    </recommendedName>
</protein>
<keyword evidence="4" id="KW-0812">Transmembrane</keyword>
<keyword evidence="2" id="KW-0547">Nucleotide-binding</keyword>
<evidence type="ECO:0000313" key="7">
    <source>
        <dbReference type="Proteomes" id="UP000013173"/>
    </source>
</evidence>
<keyword evidence="7" id="KW-1185">Reference proteome</keyword>
<feature type="domain" description="CagE TrbE VirB component of type IV transporter system central" evidence="5">
    <location>
        <begin position="282"/>
        <end position="484"/>
    </location>
</feature>
<evidence type="ECO:0000256" key="3">
    <source>
        <dbReference type="ARBA" id="ARBA00022840"/>
    </source>
</evidence>
<dbReference type="Gene3D" id="3.40.50.300">
    <property type="entry name" value="P-loop containing nucleotide triphosphate hydrolases"/>
    <property type="match status" value="1"/>
</dbReference>
<organism evidence="6 7">
    <name type="scientific">Acinetobacter vivianii</name>
    <dbReference type="NCBI Taxonomy" id="1776742"/>
    <lineage>
        <taxon>Bacteria</taxon>
        <taxon>Pseudomonadati</taxon>
        <taxon>Pseudomonadota</taxon>
        <taxon>Gammaproteobacteria</taxon>
        <taxon>Moraxellales</taxon>
        <taxon>Moraxellaceae</taxon>
        <taxon>Acinetobacter</taxon>
    </lineage>
</organism>
<proteinExistence type="inferred from homology"/>
<keyword evidence="4" id="KW-0472">Membrane</keyword>
<dbReference type="InterPro" id="IPR027417">
    <property type="entry name" value="P-loop_NTPase"/>
</dbReference>
<comment type="caution">
    <text evidence="6">The sequence shown here is derived from an EMBL/GenBank/DDBJ whole genome shotgun (WGS) entry which is preliminary data.</text>
</comment>
<dbReference type="OrthoDB" id="5555485at2"/>
<comment type="similarity">
    <text evidence="1">Belongs to the TrbE/VirB4 family.</text>
</comment>
<dbReference type="PANTHER" id="PTHR30121">
    <property type="entry name" value="UNCHARACTERIZED PROTEIN YJGR-RELATED"/>
    <property type="match status" value="1"/>
</dbReference>
<dbReference type="RefSeq" id="WP_005254913.1">
    <property type="nucleotide sequence ID" value="NZ_BMDR01000015.1"/>
</dbReference>
<evidence type="ECO:0000259" key="5">
    <source>
        <dbReference type="Pfam" id="PF03135"/>
    </source>
</evidence>
<dbReference type="AlphaFoldDB" id="N9NUP3"/>
<dbReference type="GO" id="GO:0005524">
    <property type="term" value="F:ATP binding"/>
    <property type="evidence" value="ECO:0007669"/>
    <property type="project" value="UniProtKB-KW"/>
</dbReference>
<dbReference type="HOGENOM" id="CLU_008341_3_0_6"/>
<dbReference type="EMBL" id="APRW01000001">
    <property type="protein sequence ID" value="ENX24884.1"/>
    <property type="molecule type" value="Genomic_DNA"/>
</dbReference>
<evidence type="ECO:0000256" key="2">
    <source>
        <dbReference type="ARBA" id="ARBA00022741"/>
    </source>
</evidence>
<dbReference type="PATRIC" id="fig|1217706.3.peg.25"/>
<dbReference type="SUPFAM" id="SSF52540">
    <property type="entry name" value="P-loop containing nucleoside triphosphate hydrolases"/>
    <property type="match status" value="1"/>
</dbReference>
<keyword evidence="3" id="KW-0067">ATP-binding</keyword>
<feature type="transmembrane region" description="Helical" evidence="4">
    <location>
        <begin position="27"/>
        <end position="49"/>
    </location>
</feature>
<dbReference type="InterPro" id="IPR051162">
    <property type="entry name" value="T4SS_component"/>
</dbReference>
<evidence type="ECO:0000256" key="1">
    <source>
        <dbReference type="ARBA" id="ARBA00006512"/>
    </source>
</evidence>
<evidence type="ECO:0000256" key="4">
    <source>
        <dbReference type="SAM" id="Phobius"/>
    </source>
</evidence>